<gene>
    <name evidence="5" type="primary">mutL</name>
    <name evidence="9" type="ORF">AKJ08_0780</name>
</gene>
<dbReference type="InterPro" id="IPR020667">
    <property type="entry name" value="DNA_mismatch_repair_MutL"/>
</dbReference>
<dbReference type="InterPro" id="IPR014721">
    <property type="entry name" value="Ribsml_uS5_D2-typ_fold_subgr"/>
</dbReference>
<evidence type="ECO:0000256" key="2">
    <source>
        <dbReference type="ARBA" id="ARBA00021975"/>
    </source>
</evidence>
<dbReference type="Gene3D" id="3.30.565.10">
    <property type="entry name" value="Histidine kinase-like ATPase, C-terminal domain"/>
    <property type="match status" value="1"/>
</dbReference>
<organism evidence="9 10">
    <name type="scientific">Vulgatibacter incomptus</name>
    <dbReference type="NCBI Taxonomy" id="1391653"/>
    <lineage>
        <taxon>Bacteria</taxon>
        <taxon>Pseudomonadati</taxon>
        <taxon>Myxococcota</taxon>
        <taxon>Myxococcia</taxon>
        <taxon>Myxococcales</taxon>
        <taxon>Cystobacterineae</taxon>
        <taxon>Vulgatibacteraceae</taxon>
        <taxon>Vulgatibacter</taxon>
    </lineage>
</organism>
<dbReference type="Pfam" id="PF01119">
    <property type="entry name" value="DNA_mis_repair"/>
    <property type="match status" value="1"/>
</dbReference>
<dbReference type="GO" id="GO:0016887">
    <property type="term" value="F:ATP hydrolysis activity"/>
    <property type="evidence" value="ECO:0007669"/>
    <property type="project" value="InterPro"/>
</dbReference>
<proteinExistence type="inferred from homology"/>
<dbReference type="NCBIfam" id="TIGR00585">
    <property type="entry name" value="mutl"/>
    <property type="match status" value="1"/>
</dbReference>
<dbReference type="GO" id="GO:0030983">
    <property type="term" value="F:mismatched DNA binding"/>
    <property type="evidence" value="ECO:0007669"/>
    <property type="project" value="InterPro"/>
</dbReference>
<dbReference type="PATRIC" id="fig|1391653.3.peg.802"/>
<evidence type="ECO:0000256" key="4">
    <source>
        <dbReference type="ARBA" id="ARBA00023204"/>
    </source>
</evidence>
<evidence type="ECO:0000259" key="8">
    <source>
        <dbReference type="SMART" id="SM01340"/>
    </source>
</evidence>
<feature type="domain" description="MutL C-terminal dimerisation" evidence="7">
    <location>
        <begin position="421"/>
        <end position="561"/>
    </location>
</feature>
<dbReference type="InterPro" id="IPR013507">
    <property type="entry name" value="DNA_mismatch_S5_2-like"/>
</dbReference>
<dbReference type="SMART" id="SM00853">
    <property type="entry name" value="MutL_C"/>
    <property type="match status" value="1"/>
</dbReference>
<protein>
    <recommendedName>
        <fullName evidence="2 5">DNA mismatch repair protein MutL</fullName>
    </recommendedName>
</protein>
<evidence type="ECO:0000256" key="3">
    <source>
        <dbReference type="ARBA" id="ARBA00022763"/>
    </source>
</evidence>
<feature type="region of interest" description="Disordered" evidence="6">
    <location>
        <begin position="610"/>
        <end position="629"/>
    </location>
</feature>
<comment type="similarity">
    <text evidence="1 5">Belongs to the DNA mismatch repair MutL/HexB family.</text>
</comment>
<evidence type="ECO:0000259" key="7">
    <source>
        <dbReference type="SMART" id="SM00853"/>
    </source>
</evidence>
<dbReference type="GO" id="GO:0140664">
    <property type="term" value="F:ATP-dependent DNA damage sensor activity"/>
    <property type="evidence" value="ECO:0007669"/>
    <property type="project" value="InterPro"/>
</dbReference>
<keyword evidence="10" id="KW-1185">Reference proteome</keyword>
<dbReference type="InterPro" id="IPR038973">
    <property type="entry name" value="MutL/Mlh/Pms-like"/>
</dbReference>
<dbReference type="PANTHER" id="PTHR10073">
    <property type="entry name" value="DNA MISMATCH REPAIR PROTEIN MLH, PMS, MUTL"/>
    <property type="match status" value="1"/>
</dbReference>
<dbReference type="PANTHER" id="PTHR10073:SF12">
    <property type="entry name" value="DNA MISMATCH REPAIR PROTEIN MLH1"/>
    <property type="match status" value="1"/>
</dbReference>
<dbReference type="HAMAP" id="MF_00149">
    <property type="entry name" value="DNA_mis_repair"/>
    <property type="match status" value="1"/>
</dbReference>
<sequence length="629" mass="67335">MSRIRPLPSDVINKIAAGEVVERPASVVKELVENSLDAGATRIEVDLDGGGRDRIQVVDDGRGMDREDALACIERHATSKLRDAEGLFHLASFGFRGEAIPAIASVSRMVLTTREPEALEGMRIEIEGGVVRSAEACGAPRGTSFTIRDLFYATPARRKFLKRPETEASHSTETLIRLALGRPDVAFTLRSGGRVAFQSGASPDLRERIAAALGKEIHPHLVPVEHVRGTVAVRGHVASPAWSAATARAVYTFVNGRCIRDRQLMHAIQRAYEGLLPQGRMPGGVLFLEIPPHEVDVNVHPQKLEVRFAEPRGVYDALLRAVSDALGRSKWLGAAAPDPAPEAAGKAYAVPASPQPSFDWQTAARYRPQAQPQFQQQGAGIREAAQALWPREGDPALLAGALLAGAVPSAKGPEELSGLRFIGQLGPAFLLCESASGGLAVMDLHACRERIAWSRLRRQVDEGQVAGKPFLFPMIVDLPAPDARLLAATLERARELGFDLEPFGGTTFALKAAPSLMAGADWDRLLADLARALDGRDRPEALAAGLSVIACQAAMLDQKALSEDEARALLDELASGDPEPRCLHGKPVVLEVSLTELARRAGWLQPDQLASGASASAAPGRPRSESPQA</sequence>
<evidence type="ECO:0000313" key="10">
    <source>
        <dbReference type="Proteomes" id="UP000055590"/>
    </source>
</evidence>
<evidence type="ECO:0000256" key="1">
    <source>
        <dbReference type="ARBA" id="ARBA00006082"/>
    </source>
</evidence>
<keyword evidence="3 5" id="KW-0227">DNA damage</keyword>
<evidence type="ECO:0000313" key="9">
    <source>
        <dbReference type="EMBL" id="AKU90393.1"/>
    </source>
</evidence>
<dbReference type="InterPro" id="IPR042121">
    <property type="entry name" value="MutL_C_regsub"/>
</dbReference>
<name>A0A0K1PA28_9BACT</name>
<reference evidence="9 10" key="1">
    <citation type="submission" date="2015-08" db="EMBL/GenBank/DDBJ databases">
        <authorList>
            <person name="Babu N.S."/>
            <person name="Beckwith C.J."/>
            <person name="Beseler K.G."/>
            <person name="Brison A."/>
            <person name="Carone J.V."/>
            <person name="Caskin T.P."/>
            <person name="Diamond M."/>
            <person name="Durham M.E."/>
            <person name="Foxe J.M."/>
            <person name="Go M."/>
            <person name="Henderson B.A."/>
            <person name="Jones I.B."/>
            <person name="McGettigan J.A."/>
            <person name="Micheletti S.J."/>
            <person name="Nasrallah M.E."/>
            <person name="Ortiz D."/>
            <person name="Piller C.R."/>
            <person name="Privatt S.R."/>
            <person name="Schneider S.L."/>
            <person name="Sharp S."/>
            <person name="Smith T.C."/>
            <person name="Stanton J.D."/>
            <person name="Ullery H.E."/>
            <person name="Wilson R.J."/>
            <person name="Serrano M.G."/>
            <person name="Buck G."/>
            <person name="Lee V."/>
            <person name="Wang Y."/>
            <person name="Carvalho R."/>
            <person name="Voegtly L."/>
            <person name="Shi R."/>
            <person name="Duckworth R."/>
            <person name="Johnson A."/>
            <person name="Loviza R."/>
            <person name="Walstead R."/>
            <person name="Shah Z."/>
            <person name="Kiflezghi M."/>
            <person name="Wade K."/>
            <person name="Ball S.L."/>
            <person name="Bradley K.W."/>
            <person name="Asai D.J."/>
            <person name="Bowman C.A."/>
            <person name="Russell D.A."/>
            <person name="Pope W.H."/>
            <person name="Jacobs-Sera D."/>
            <person name="Hendrix R.W."/>
            <person name="Hatfull G.F."/>
        </authorList>
    </citation>
    <scope>NUCLEOTIDE SEQUENCE [LARGE SCALE GENOMIC DNA]</scope>
    <source>
        <strain evidence="9 10">DSM 27710</strain>
    </source>
</reference>
<dbReference type="CDD" id="cd00782">
    <property type="entry name" value="MutL_Trans"/>
    <property type="match status" value="1"/>
</dbReference>
<feature type="domain" description="DNA mismatch repair protein S5" evidence="8">
    <location>
        <begin position="209"/>
        <end position="327"/>
    </location>
</feature>
<dbReference type="GO" id="GO:0006298">
    <property type="term" value="P:mismatch repair"/>
    <property type="evidence" value="ECO:0007669"/>
    <property type="project" value="UniProtKB-UniRule"/>
</dbReference>
<dbReference type="AlphaFoldDB" id="A0A0K1PA28"/>
<keyword evidence="4 5" id="KW-0234">DNA repair</keyword>
<dbReference type="GO" id="GO:0032300">
    <property type="term" value="C:mismatch repair complex"/>
    <property type="evidence" value="ECO:0007669"/>
    <property type="project" value="InterPro"/>
</dbReference>
<dbReference type="GO" id="GO:0005524">
    <property type="term" value="F:ATP binding"/>
    <property type="evidence" value="ECO:0007669"/>
    <property type="project" value="InterPro"/>
</dbReference>
<comment type="function">
    <text evidence="5">This protein is involved in the repair of mismatches in DNA. It is required for dam-dependent methyl-directed DNA mismatch repair. May act as a 'molecular matchmaker', a protein that promotes the formation of a stable complex between two or more DNA-binding proteins in an ATP-dependent manner without itself being part of a final effector complex.</text>
</comment>
<dbReference type="EMBL" id="CP012332">
    <property type="protein sequence ID" value="AKU90393.1"/>
    <property type="molecule type" value="Genomic_DNA"/>
</dbReference>
<dbReference type="InterPro" id="IPR020568">
    <property type="entry name" value="Ribosomal_Su5_D2-typ_SF"/>
</dbReference>
<dbReference type="FunFam" id="3.30.565.10:FF:000003">
    <property type="entry name" value="DNA mismatch repair endonuclease MutL"/>
    <property type="match status" value="1"/>
</dbReference>
<dbReference type="Gene3D" id="3.30.1540.20">
    <property type="entry name" value="MutL, C-terminal domain, dimerisation subdomain"/>
    <property type="match status" value="1"/>
</dbReference>
<dbReference type="Proteomes" id="UP000055590">
    <property type="component" value="Chromosome"/>
</dbReference>
<dbReference type="SUPFAM" id="SSF54211">
    <property type="entry name" value="Ribosomal protein S5 domain 2-like"/>
    <property type="match status" value="1"/>
</dbReference>
<dbReference type="InterPro" id="IPR002099">
    <property type="entry name" value="MutL/Mlh/PMS"/>
</dbReference>
<dbReference type="STRING" id="1391653.AKJ08_0780"/>
<dbReference type="Gene3D" id="3.30.230.10">
    <property type="match status" value="1"/>
</dbReference>
<dbReference type="SMART" id="SM01340">
    <property type="entry name" value="DNA_mis_repair"/>
    <property type="match status" value="1"/>
</dbReference>
<dbReference type="CDD" id="cd16926">
    <property type="entry name" value="HATPase_MutL-MLH-PMS-like"/>
    <property type="match status" value="1"/>
</dbReference>
<dbReference type="InterPro" id="IPR014790">
    <property type="entry name" value="MutL_C"/>
</dbReference>
<accession>A0A0K1PA28</accession>
<evidence type="ECO:0000256" key="6">
    <source>
        <dbReference type="SAM" id="MobiDB-lite"/>
    </source>
</evidence>
<dbReference type="Pfam" id="PF08676">
    <property type="entry name" value="MutL_C"/>
    <property type="match status" value="1"/>
</dbReference>
<dbReference type="InterPro" id="IPR036890">
    <property type="entry name" value="HATPase_C_sf"/>
</dbReference>
<dbReference type="SUPFAM" id="SSF118116">
    <property type="entry name" value="DNA mismatch repair protein MutL"/>
    <property type="match status" value="1"/>
</dbReference>
<dbReference type="KEGG" id="vin:AKJ08_0780"/>
<dbReference type="OrthoDB" id="9763467at2"/>
<evidence type="ECO:0000256" key="5">
    <source>
        <dbReference type="HAMAP-Rule" id="MF_00149"/>
    </source>
</evidence>
<dbReference type="RefSeq" id="WP_050724843.1">
    <property type="nucleotide sequence ID" value="NZ_CP012332.1"/>
</dbReference>
<dbReference type="Pfam" id="PF13589">
    <property type="entry name" value="HATPase_c_3"/>
    <property type="match status" value="1"/>
</dbReference>
<dbReference type="InterPro" id="IPR037198">
    <property type="entry name" value="MutL_C_sf"/>
</dbReference>
<dbReference type="SUPFAM" id="SSF55874">
    <property type="entry name" value="ATPase domain of HSP90 chaperone/DNA topoisomerase II/histidine kinase"/>
    <property type="match status" value="1"/>
</dbReference>
<dbReference type="InterPro" id="IPR042120">
    <property type="entry name" value="MutL_C_dimsub"/>
</dbReference>
<dbReference type="Gene3D" id="3.30.1370.100">
    <property type="entry name" value="MutL, C-terminal domain, regulatory subdomain"/>
    <property type="match status" value="1"/>
</dbReference>